<feature type="compositionally biased region" description="Polar residues" evidence="2">
    <location>
        <begin position="149"/>
        <end position="167"/>
    </location>
</feature>
<dbReference type="Gene3D" id="3.40.50.2000">
    <property type="entry name" value="Glycogen Phosphorylase B"/>
    <property type="match status" value="2"/>
</dbReference>
<dbReference type="AlphaFoldDB" id="A0AA91Q591"/>
<feature type="region of interest" description="Disordered" evidence="2">
    <location>
        <begin position="64"/>
        <end position="83"/>
    </location>
</feature>
<name>A0AA91Q591_CLALS</name>
<organism evidence="3 4">
    <name type="scientific">Clavispora lusitaniae</name>
    <name type="common">Candida lusitaniae</name>
    <dbReference type="NCBI Taxonomy" id="36911"/>
    <lineage>
        <taxon>Eukaryota</taxon>
        <taxon>Fungi</taxon>
        <taxon>Dikarya</taxon>
        <taxon>Ascomycota</taxon>
        <taxon>Saccharomycotina</taxon>
        <taxon>Pichiomycetes</taxon>
        <taxon>Metschnikowiaceae</taxon>
        <taxon>Clavispora</taxon>
    </lineage>
</organism>
<evidence type="ECO:0000313" key="4">
    <source>
        <dbReference type="Proteomes" id="UP000195602"/>
    </source>
</evidence>
<evidence type="ECO:0000256" key="2">
    <source>
        <dbReference type="SAM" id="MobiDB-lite"/>
    </source>
</evidence>
<dbReference type="InterPro" id="IPR003337">
    <property type="entry name" value="Trehalose_PPase"/>
</dbReference>
<feature type="region of interest" description="Disordered" evidence="2">
    <location>
        <begin position="99"/>
        <end position="184"/>
    </location>
</feature>
<evidence type="ECO:0000256" key="1">
    <source>
        <dbReference type="ARBA" id="ARBA00022553"/>
    </source>
</evidence>
<keyword evidence="1" id="KW-0597">Phosphoprotein</keyword>
<sequence>MTIIIGSLFAPYTVKFQVSNYNGKFEDSQLIADQVSSSAEIVAPTPVGITNSILPSLSIATTAAQSPAANTPPLSGKKTSDSTAEQFFYKSRKSSSESGSALAESLQDKLGPQLVQPRSRYSSPVVSSSVSEHKKDSDGIGLLGLKMNRSGTNLSALNHPSRSNSFTDAPHRSRGSGSKPFSGLALNNNSSHSLVIAEEDELENAPGEAGYFDSSENAAEEKLAPYGGFSRPNLESSFLNEDNVFEHAPWKIVRTEQGNGSLYNAVRNAREKGVVKNRKWVGALSSPTDAIPEKVLEKVVSSMSKDYNCEPVIVDDMTFHGHYNSFCKQILWPTLHYQIPDDPKSKAFEDHSYHYYKLLNQMVADKIVEIYKKENSGLEPDDPENVIWIHDYHLLLVPKMVREQLPEAKIGLFLHVSFPSSEVFRCLAQRKALLEGMLGANCISFQTEEYVRHFLQTCSRLLLSDANEFGLIHDGIFTKVNMIPVGIDSDELEKVLKSDAVVEWKQMIRERWKDQRLIVSRDKLDKLRGVKQKLLAYEKFLLKNPDFVYTTSLIQIFIGSSDDLNYEAEVMQIASRINSLTENISDIQPVVILNKDIHFEQYLALQSEADVFIVSSMREGLNLTCHEFIIASKDKKSPLVLSEFTGSSPLLDCDGNGAILINPWDQVGFCEAIKSALTMEGKEKELRWKNCYDKVTKHDSLSWIKTCLQSVNRAWKLDKEKSSANKNPFNAEVFKKFYTSSSGGRLFYFNLDTPAAHNSLFGSQSGPSKGYLEYSRIGRLLQELISDPKNHVYVGSIIRRSELELLFKNVINIGLIAEGGGFVRLIGSSNWISVYEEDEVANWKPQVSSLIHAKVERLPGSIAVIEECTIRLVADSSMVIDQKRCMDVMGDVMQHINDAFEEVGVHATIINNSVVVQQKDIALRAMNFILTYYTTEMDAKGLTKQWNLKPVKSTTDTIFNHISTDSINYEKERERKGDLVTSFFFSGGLNPMDESIYEYVNNLTKDGTIKDAITVSVHGERDETRTSASYTALGQNELFGIISRYKRA</sequence>
<evidence type="ECO:0000313" key="3">
    <source>
        <dbReference type="EMBL" id="OVF11022.1"/>
    </source>
</evidence>
<protein>
    <submittedName>
        <fullName evidence="3">Trehalose 6-phosphate synthase/phosphatase complex subunit</fullName>
    </submittedName>
</protein>
<dbReference type="GO" id="GO:0005992">
    <property type="term" value="P:trehalose biosynthetic process"/>
    <property type="evidence" value="ECO:0007669"/>
    <property type="project" value="InterPro"/>
</dbReference>
<dbReference type="EMBL" id="LYUB02000001">
    <property type="protein sequence ID" value="OVF11022.1"/>
    <property type="molecule type" value="Genomic_DNA"/>
</dbReference>
<feature type="compositionally biased region" description="Low complexity" evidence="2">
    <location>
        <begin position="117"/>
        <end position="130"/>
    </location>
</feature>
<dbReference type="GO" id="GO:0004805">
    <property type="term" value="F:trehalose-phosphatase activity"/>
    <property type="evidence" value="ECO:0007669"/>
    <property type="project" value="TreeGrafter"/>
</dbReference>
<proteinExistence type="predicted"/>
<feature type="compositionally biased region" description="Polar residues" evidence="2">
    <location>
        <begin position="64"/>
        <end position="73"/>
    </location>
</feature>
<dbReference type="PANTHER" id="PTHR10788">
    <property type="entry name" value="TREHALOSE-6-PHOSPHATE SYNTHASE"/>
    <property type="match status" value="1"/>
</dbReference>
<reference evidence="3 4" key="1">
    <citation type="submission" date="2017-04" db="EMBL/GenBank/DDBJ databases">
        <title>Draft genome of the yeast Clavispora lusitaniae type strain CBS 6936.</title>
        <authorList>
            <person name="Durrens P."/>
            <person name="Klopp C."/>
            <person name="Biteau N."/>
            <person name="Fitton-Ouhabi V."/>
            <person name="Dementhon K."/>
            <person name="Accoceberry I."/>
            <person name="Sherman D.J."/>
            <person name="Noel T."/>
        </authorList>
    </citation>
    <scope>NUCLEOTIDE SEQUENCE [LARGE SCALE GENOMIC DNA]</scope>
    <source>
        <strain evidence="3 4">CBS 6936</strain>
    </source>
</reference>
<gene>
    <name evidence="3" type="ORF">A9F13_01g04697</name>
</gene>
<dbReference type="Pfam" id="PF00982">
    <property type="entry name" value="Glyco_transf_20"/>
    <property type="match status" value="1"/>
</dbReference>
<dbReference type="GO" id="GO:0005946">
    <property type="term" value="C:alpha,alpha-trehalose-phosphate synthase complex (UDP-forming)"/>
    <property type="evidence" value="ECO:0007669"/>
    <property type="project" value="TreeGrafter"/>
</dbReference>
<dbReference type="InterPro" id="IPR001830">
    <property type="entry name" value="Glyco_trans_20"/>
</dbReference>
<dbReference type="Proteomes" id="UP000195602">
    <property type="component" value="Unassembled WGS sequence"/>
</dbReference>
<dbReference type="GO" id="GO:0005829">
    <property type="term" value="C:cytosol"/>
    <property type="evidence" value="ECO:0007669"/>
    <property type="project" value="TreeGrafter"/>
</dbReference>
<comment type="caution">
    <text evidence="3">The sequence shown here is derived from an EMBL/GenBank/DDBJ whole genome shotgun (WGS) entry which is preliminary data.</text>
</comment>
<dbReference type="PANTHER" id="PTHR10788:SF15">
    <property type="entry name" value="TREHALOSE SYNTHASE COMPLEX REGULATORY SUBUNIT TPS3-RELATED"/>
    <property type="match status" value="1"/>
</dbReference>
<dbReference type="GO" id="GO:0003825">
    <property type="term" value="F:alpha,alpha-trehalose-phosphate synthase (UDP-forming) activity"/>
    <property type="evidence" value="ECO:0007669"/>
    <property type="project" value="TreeGrafter"/>
</dbReference>
<dbReference type="CDD" id="cd03788">
    <property type="entry name" value="GT20_TPS"/>
    <property type="match status" value="1"/>
</dbReference>
<accession>A0AA91Q591</accession>
<dbReference type="FunFam" id="3.40.50.2000:FF:000099">
    <property type="entry name" value="Alpha,alpha-trehalose phosphate synthase subunit, putative"/>
    <property type="match status" value="1"/>
</dbReference>
<dbReference type="Pfam" id="PF02358">
    <property type="entry name" value="Trehalose_PPase"/>
    <property type="match status" value="1"/>
</dbReference>
<dbReference type="KEGG" id="clus:A9F13_01g04697"/>
<dbReference type="SUPFAM" id="SSF53756">
    <property type="entry name" value="UDP-Glycosyltransferase/glycogen phosphorylase"/>
    <property type="match status" value="1"/>
</dbReference>